<dbReference type="SUPFAM" id="SSF49373">
    <property type="entry name" value="Invasin/intimin cell-adhesion fragments"/>
    <property type="match status" value="1"/>
</dbReference>
<keyword evidence="1" id="KW-0732">Signal</keyword>
<comment type="caution">
    <text evidence="3">The sequence shown here is derived from an EMBL/GenBank/DDBJ whole genome shotgun (WGS) entry which is preliminary data.</text>
</comment>
<dbReference type="PROSITE" id="PS50093">
    <property type="entry name" value="PKD"/>
    <property type="match status" value="6"/>
</dbReference>
<dbReference type="Gene3D" id="2.60.40.10">
    <property type="entry name" value="Immunoglobulins"/>
    <property type="match status" value="7"/>
</dbReference>
<dbReference type="Pfam" id="PF18911">
    <property type="entry name" value="PKD_4"/>
    <property type="match status" value="4"/>
</dbReference>
<dbReference type="CDD" id="cd00146">
    <property type="entry name" value="PKD"/>
    <property type="match status" value="2"/>
</dbReference>
<evidence type="ECO:0000313" key="3">
    <source>
        <dbReference type="EMBL" id="NCI49277.1"/>
    </source>
</evidence>
<dbReference type="InterPro" id="IPR008964">
    <property type="entry name" value="Invasin/intimin_cell_adhesion"/>
</dbReference>
<evidence type="ECO:0000313" key="4">
    <source>
        <dbReference type="Proteomes" id="UP000753802"/>
    </source>
</evidence>
<keyword evidence="4" id="KW-1185">Reference proteome</keyword>
<feature type="domain" description="PKD" evidence="2">
    <location>
        <begin position="233"/>
        <end position="289"/>
    </location>
</feature>
<feature type="domain" description="PKD" evidence="2">
    <location>
        <begin position="598"/>
        <end position="667"/>
    </location>
</feature>
<dbReference type="InterPro" id="IPR022409">
    <property type="entry name" value="PKD/Chitinase_dom"/>
</dbReference>
<feature type="domain" description="PKD" evidence="2">
    <location>
        <begin position="423"/>
        <end position="486"/>
    </location>
</feature>
<dbReference type="InterPro" id="IPR013783">
    <property type="entry name" value="Ig-like_fold"/>
</dbReference>
<evidence type="ECO:0000256" key="1">
    <source>
        <dbReference type="SAM" id="SignalP"/>
    </source>
</evidence>
<dbReference type="SUPFAM" id="SSF49299">
    <property type="entry name" value="PKD domain"/>
    <property type="match status" value="6"/>
</dbReference>
<accession>A0ABW9ZQ99</accession>
<proteinExistence type="predicted"/>
<dbReference type="Proteomes" id="UP000753802">
    <property type="component" value="Unassembled WGS sequence"/>
</dbReference>
<dbReference type="InterPro" id="IPR026444">
    <property type="entry name" value="Secre_tail"/>
</dbReference>
<dbReference type="InterPro" id="IPR035986">
    <property type="entry name" value="PKD_dom_sf"/>
</dbReference>
<dbReference type="SMART" id="SM00089">
    <property type="entry name" value="PKD"/>
    <property type="match status" value="6"/>
</dbReference>
<dbReference type="InterPro" id="IPR000601">
    <property type="entry name" value="PKD_dom"/>
</dbReference>
<sequence length="757" mass="81009">MKKTLPSLLTFICLLFAAQLFANTVAVKGTVKDSLNNPVANRTVKIYADSSCNIVHTVTTNANGYYIDTLSCSNTINKVTVVVEDCKGARIVQNATVGAGGYAESNFRICSTTQAPPVNCNAVFTYSSVATGVKFTAGASTAPAGDSITSYTWNFGDSTAPAAGTKDPLHVYNHAGTYNACVTIKTKKGCESTYCKAVVFQPQVSCKATASFTIEKIAPKKYRFNSTQSNVLAGDSIFSRIWQFGDGTSTDGNKIVIEKEFKDTGVFNVCLKVVSVKGCDNKTCATVTVRDTTTTPTVPTNCKASFTYTIKDSTIKFNSAASVASSVAGDSIISRTWSYTDSTHNLTLGGNVVDPSFDYSKPGAYKVTLVIKTKKGCESKTTVLVVINPPHPPVPCKAAFTYTIKDSTIYFNSAASSASNAPGDSIISRTWSYTDSANNVSLGGNVVAPFYVYSKPGSYKVTLVIKTKAGCESRTSVVVVIPAPQAASCKASFVFTVEKGSVKFKSTSTGATALDSVTGYTWIFGDSTAPVQNSKDPLHVYPKSGKYAVTLYIKTKSGCESKFTEHVSVTVAPPVNCAADVQFTAERVSLKRVQFNSSMSKTNASDSIIQRSWKFGDGTALNGNEIKPLKEFPAPGIYNACLEIKTVNGCVAQACKQVTVQDTVSTPQSSVDYIKIISINPNPVITKMVATIYSRNTNAEAEITVYDIYGAPKLTIKKLLAQGNNVYEINLGNLYHGPYFLKVSTRSARDAKAFYKL</sequence>
<feature type="domain" description="PKD" evidence="2">
    <location>
        <begin position="116"/>
        <end position="189"/>
    </location>
</feature>
<feature type="chain" id="PRO_5046206630" evidence="1">
    <location>
        <begin position="23"/>
        <end position="757"/>
    </location>
</feature>
<dbReference type="EMBL" id="JAACJS010000006">
    <property type="protein sequence ID" value="NCI49277.1"/>
    <property type="molecule type" value="Genomic_DNA"/>
</dbReference>
<reference evidence="3 4" key="1">
    <citation type="submission" date="2020-01" db="EMBL/GenBank/DDBJ databases">
        <title>Genome analysis.</title>
        <authorList>
            <person name="Wu S."/>
            <person name="Wang G."/>
        </authorList>
    </citation>
    <scope>NUCLEOTIDE SEQUENCE [LARGE SCALE GENOMIC DNA]</scope>
    <source>
        <strain evidence="3 4">SYL130</strain>
    </source>
</reference>
<protein>
    <submittedName>
        <fullName evidence="3">PKD domain-containing protein</fullName>
    </submittedName>
</protein>
<gene>
    <name evidence="3" type="ORF">GWC95_05030</name>
</gene>
<feature type="signal peptide" evidence="1">
    <location>
        <begin position="1"/>
        <end position="22"/>
    </location>
</feature>
<name>A0ABW9ZQ99_9BACT</name>
<feature type="domain" description="PKD" evidence="2">
    <location>
        <begin position="501"/>
        <end position="571"/>
    </location>
</feature>
<dbReference type="Pfam" id="PF18962">
    <property type="entry name" value="Por_Secre_tail"/>
    <property type="match status" value="1"/>
</dbReference>
<feature type="domain" description="PKD" evidence="2">
    <location>
        <begin position="328"/>
        <end position="385"/>
    </location>
</feature>
<dbReference type="RefSeq" id="WP_161817607.1">
    <property type="nucleotide sequence ID" value="NZ_JAACJS010000006.1"/>
</dbReference>
<evidence type="ECO:0000259" key="2">
    <source>
        <dbReference type="PROSITE" id="PS50093"/>
    </source>
</evidence>
<organism evidence="3 4">
    <name type="scientific">Sediminibacterium roseum</name>
    <dbReference type="NCBI Taxonomy" id="1978412"/>
    <lineage>
        <taxon>Bacteria</taxon>
        <taxon>Pseudomonadati</taxon>
        <taxon>Bacteroidota</taxon>
        <taxon>Chitinophagia</taxon>
        <taxon>Chitinophagales</taxon>
        <taxon>Chitinophagaceae</taxon>
        <taxon>Sediminibacterium</taxon>
    </lineage>
</organism>